<feature type="region of interest" description="Disordered" evidence="1">
    <location>
        <begin position="1"/>
        <end position="25"/>
    </location>
</feature>
<evidence type="ECO:0000313" key="3">
    <source>
        <dbReference type="Proteomes" id="UP000323583"/>
    </source>
</evidence>
<accession>A0A8B5ZLQ4</accession>
<name>A0A8B5ZLQ4_VIBCL</name>
<gene>
    <name evidence="2" type="ORF">FXE67_04245</name>
</gene>
<reference evidence="2 3" key="1">
    <citation type="submission" date="2019-06" db="EMBL/GenBank/DDBJ databases">
        <title>Vibrio cholerae phylogeny based on whole-genome sequencing reveals genetic diversity and population strucutre.</title>
        <authorList>
            <person name="Zhiqiu Y."/>
            <person name="Bin L."/>
            <person name="Lingyan J."/>
        </authorList>
    </citation>
    <scope>NUCLEOTIDE SEQUENCE [LARGE SCALE GENOMIC DNA]</scope>
    <source>
        <strain evidence="2 3">N2768</strain>
    </source>
</reference>
<dbReference type="RefSeq" id="WP_000506878.1">
    <property type="nucleotide sequence ID" value="NZ_JAJPEI010000048.1"/>
</dbReference>
<sequence>MGFQSFSEIAKQQRKGKGRTAAAPKSLLSITQKSYENESKRSVMTIRLSPDAMDKARFKIGDKVDVAHDPSRKLWQVSLAHDNQSGYSISGMKDAGVGTVRFSLYDGMATITSVKPANSSRIFSDDKSVNASAGRIIFALDEKSIIIRTDSSDTPED</sequence>
<evidence type="ECO:0000256" key="1">
    <source>
        <dbReference type="SAM" id="MobiDB-lite"/>
    </source>
</evidence>
<proteinExistence type="predicted"/>
<comment type="caution">
    <text evidence="2">The sequence shown here is derived from an EMBL/GenBank/DDBJ whole genome shotgun (WGS) entry which is preliminary data.</text>
</comment>
<dbReference type="Proteomes" id="UP000323583">
    <property type="component" value="Unassembled WGS sequence"/>
</dbReference>
<protein>
    <submittedName>
        <fullName evidence="2">Uncharacterized protein</fullName>
    </submittedName>
</protein>
<dbReference type="AlphaFoldDB" id="A0A8B5ZLQ4"/>
<organism evidence="2 3">
    <name type="scientific">Vibrio cholerae</name>
    <dbReference type="NCBI Taxonomy" id="666"/>
    <lineage>
        <taxon>Bacteria</taxon>
        <taxon>Pseudomonadati</taxon>
        <taxon>Pseudomonadota</taxon>
        <taxon>Gammaproteobacteria</taxon>
        <taxon>Vibrionales</taxon>
        <taxon>Vibrionaceae</taxon>
        <taxon>Vibrio</taxon>
    </lineage>
</organism>
<evidence type="ECO:0000313" key="2">
    <source>
        <dbReference type="EMBL" id="TXY93349.1"/>
    </source>
</evidence>
<dbReference type="EMBL" id="VSGZ01000027">
    <property type="protein sequence ID" value="TXY93349.1"/>
    <property type="molecule type" value="Genomic_DNA"/>
</dbReference>